<protein>
    <submittedName>
        <fullName evidence="3">DUF1206 domain-containing protein</fullName>
    </submittedName>
</protein>
<evidence type="ECO:0000313" key="3">
    <source>
        <dbReference type="EMBL" id="NDW03561.1"/>
    </source>
</evidence>
<sequence length="282" mass="29285">MTSTIDRITPQDGKGWLKSAARAGYAARGFVFLIVGYFSFRAAFASGEAMDSKDALEVIAGSGFGVALLAVMVLALAAFAIWRLIQVFMDVDHHGKDAKGLFVRAGLLISAFSYGGLAFYATTLLLGSASEGGGGGGGGGGKTGAIAYAYEQGYGVWLTYLIAAGMAAAAIAHIVKAAKAGFEKYMAIPGDRRWLLKPVCQFGLTARALTFVVIAGLLATGAAGYSSGDTPGLDAALQEISGWSFGWLFLSLTGLGLIAFGIYSVMEAVYRRINMPDVPDVG</sequence>
<accession>A0A6N9SXP5</accession>
<proteinExistence type="predicted"/>
<feature type="transmembrane region" description="Helical" evidence="1">
    <location>
        <begin position="199"/>
        <end position="225"/>
    </location>
</feature>
<dbReference type="EMBL" id="JAAAMG010000002">
    <property type="protein sequence ID" value="NDW03561.1"/>
    <property type="molecule type" value="Genomic_DNA"/>
</dbReference>
<dbReference type="Proteomes" id="UP000469011">
    <property type="component" value="Unassembled WGS sequence"/>
</dbReference>
<feature type="transmembrane region" description="Helical" evidence="1">
    <location>
        <begin position="101"/>
        <end position="121"/>
    </location>
</feature>
<feature type="transmembrane region" description="Helical" evidence="1">
    <location>
        <begin position="157"/>
        <end position="178"/>
    </location>
</feature>
<feature type="transmembrane region" description="Helical" evidence="1">
    <location>
        <begin position="245"/>
        <end position="266"/>
    </location>
</feature>
<feature type="transmembrane region" description="Helical" evidence="1">
    <location>
        <begin position="25"/>
        <end position="44"/>
    </location>
</feature>
<name>A0A6N9SXP5_9HYPH</name>
<evidence type="ECO:0000256" key="1">
    <source>
        <dbReference type="SAM" id="Phobius"/>
    </source>
</evidence>
<keyword evidence="1" id="KW-0472">Membrane</keyword>
<evidence type="ECO:0000259" key="2">
    <source>
        <dbReference type="Pfam" id="PF06724"/>
    </source>
</evidence>
<organism evidence="3 4">
    <name type="scientific">Jiella pacifica</name>
    <dbReference type="NCBI Taxonomy" id="2696469"/>
    <lineage>
        <taxon>Bacteria</taxon>
        <taxon>Pseudomonadati</taxon>
        <taxon>Pseudomonadota</taxon>
        <taxon>Alphaproteobacteria</taxon>
        <taxon>Hyphomicrobiales</taxon>
        <taxon>Aurantimonadaceae</taxon>
        <taxon>Jiella</taxon>
    </lineage>
</organism>
<dbReference type="Pfam" id="PF06724">
    <property type="entry name" value="DUF1206"/>
    <property type="match status" value="3"/>
</dbReference>
<keyword evidence="4" id="KW-1185">Reference proteome</keyword>
<evidence type="ECO:0000313" key="4">
    <source>
        <dbReference type="Proteomes" id="UP000469011"/>
    </source>
</evidence>
<feature type="domain" description="DUF1206" evidence="2">
    <location>
        <begin position="23"/>
        <end position="88"/>
    </location>
</feature>
<keyword evidence="1" id="KW-1133">Transmembrane helix</keyword>
<feature type="domain" description="DUF1206" evidence="2">
    <location>
        <begin position="202"/>
        <end position="271"/>
    </location>
</feature>
<feature type="domain" description="DUF1206" evidence="2">
    <location>
        <begin position="105"/>
        <end position="179"/>
    </location>
</feature>
<dbReference type="InterPro" id="IPR009597">
    <property type="entry name" value="DUF1206"/>
</dbReference>
<reference evidence="3 4" key="1">
    <citation type="submission" date="2020-01" db="EMBL/GenBank/DDBJ databases">
        <title>Jiella pacifica sp. nov.</title>
        <authorList>
            <person name="Xue Z."/>
            <person name="Zhu S."/>
            <person name="Chen J."/>
            <person name="Yang J."/>
        </authorList>
    </citation>
    <scope>NUCLEOTIDE SEQUENCE [LARGE SCALE GENOMIC DNA]</scope>
    <source>
        <strain evidence="3 4">40Bstr34</strain>
    </source>
</reference>
<gene>
    <name evidence="3" type="ORF">GTK09_03900</name>
</gene>
<keyword evidence="1" id="KW-0812">Transmembrane</keyword>
<dbReference type="RefSeq" id="WP_163461181.1">
    <property type="nucleotide sequence ID" value="NZ_JAAAMG010000002.1"/>
</dbReference>
<feature type="transmembrane region" description="Helical" evidence="1">
    <location>
        <begin position="64"/>
        <end position="89"/>
    </location>
</feature>
<comment type="caution">
    <text evidence="3">The sequence shown here is derived from an EMBL/GenBank/DDBJ whole genome shotgun (WGS) entry which is preliminary data.</text>
</comment>
<dbReference type="AlphaFoldDB" id="A0A6N9SXP5"/>